<dbReference type="AlphaFoldDB" id="A0A5C6M5J6"/>
<evidence type="ECO:0000313" key="2">
    <source>
        <dbReference type="Proteomes" id="UP000321083"/>
    </source>
</evidence>
<gene>
    <name evidence="1" type="ORF">E3A20_09680</name>
</gene>
<protein>
    <submittedName>
        <fullName evidence="1">Uncharacterized protein</fullName>
    </submittedName>
</protein>
<name>A0A5C6M5J6_9PLAN</name>
<sequence>MRTEIRCQLEELCGYPLPAAWQQLISNYPPALLAAIRGEEDLHDEGTVAQVELLASDSAVLQINLEVRCGTFLDPRGHEFRWPA</sequence>
<comment type="caution">
    <text evidence="1">The sequence shown here is derived from an EMBL/GenBank/DDBJ whole genome shotgun (WGS) entry which is preliminary data.</text>
</comment>
<reference evidence="1 2" key="1">
    <citation type="submission" date="2019-08" db="EMBL/GenBank/DDBJ databases">
        <title>100 year-old enigma solved: identification of Planctomyces bekefii, the type genus and species of the phylum Planctomycetes.</title>
        <authorList>
            <person name="Svetlana D.N."/>
            <person name="Overmann J."/>
        </authorList>
    </citation>
    <scope>NUCLEOTIDE SEQUENCE [LARGE SCALE GENOMIC DNA]</scope>
    <source>
        <strain evidence="1">Phe10_nw2017</strain>
    </source>
</reference>
<reference evidence="1 2" key="2">
    <citation type="submission" date="2019-08" db="EMBL/GenBank/DDBJ databases">
        <authorList>
            <person name="Henke P."/>
        </authorList>
    </citation>
    <scope>NUCLEOTIDE SEQUENCE [LARGE SCALE GENOMIC DNA]</scope>
    <source>
        <strain evidence="1">Phe10_nw2017</strain>
    </source>
</reference>
<organism evidence="1 2">
    <name type="scientific">Planctomyces bekefii</name>
    <dbReference type="NCBI Taxonomy" id="1653850"/>
    <lineage>
        <taxon>Bacteria</taxon>
        <taxon>Pseudomonadati</taxon>
        <taxon>Planctomycetota</taxon>
        <taxon>Planctomycetia</taxon>
        <taxon>Planctomycetales</taxon>
        <taxon>Planctomycetaceae</taxon>
        <taxon>Planctomyces</taxon>
    </lineage>
</organism>
<keyword evidence="2" id="KW-1185">Reference proteome</keyword>
<dbReference type="Proteomes" id="UP000321083">
    <property type="component" value="Unassembled WGS sequence"/>
</dbReference>
<dbReference type="EMBL" id="SRHE01000150">
    <property type="protein sequence ID" value="TWW09908.1"/>
    <property type="molecule type" value="Genomic_DNA"/>
</dbReference>
<feature type="non-terminal residue" evidence="1">
    <location>
        <position position="84"/>
    </location>
</feature>
<evidence type="ECO:0000313" key="1">
    <source>
        <dbReference type="EMBL" id="TWW09908.1"/>
    </source>
</evidence>
<proteinExistence type="predicted"/>
<accession>A0A5C6M5J6</accession>